<protein>
    <recommendedName>
        <fullName evidence="4">ABC transporter domain-containing protein</fullName>
    </recommendedName>
</protein>
<dbReference type="SUPFAM" id="SSF50331">
    <property type="entry name" value="MOP-like"/>
    <property type="match status" value="1"/>
</dbReference>
<dbReference type="InterPro" id="IPR047641">
    <property type="entry name" value="ABC_transpr_MalK/UgpC-like"/>
</dbReference>
<evidence type="ECO:0000256" key="2">
    <source>
        <dbReference type="ARBA" id="ARBA00022741"/>
    </source>
</evidence>
<dbReference type="Proteomes" id="UP000077875">
    <property type="component" value="Chromosome"/>
</dbReference>
<dbReference type="Gene3D" id="2.40.50.140">
    <property type="entry name" value="Nucleic acid-binding proteins"/>
    <property type="match status" value="1"/>
</dbReference>
<organism evidence="5 6">
    <name type="scientific">Halotalea alkalilenta</name>
    <dbReference type="NCBI Taxonomy" id="376489"/>
    <lineage>
        <taxon>Bacteria</taxon>
        <taxon>Pseudomonadati</taxon>
        <taxon>Pseudomonadota</taxon>
        <taxon>Gammaproteobacteria</taxon>
        <taxon>Oceanospirillales</taxon>
        <taxon>Halomonadaceae</taxon>
        <taxon>Halotalea</taxon>
    </lineage>
</organism>
<dbReference type="SUPFAM" id="SSF52540">
    <property type="entry name" value="P-loop containing nucleoside triphosphate hydrolases"/>
    <property type="match status" value="1"/>
</dbReference>
<dbReference type="PROSITE" id="PS50893">
    <property type="entry name" value="ABC_TRANSPORTER_2"/>
    <property type="match status" value="1"/>
</dbReference>
<evidence type="ECO:0000259" key="4">
    <source>
        <dbReference type="PROSITE" id="PS50893"/>
    </source>
</evidence>
<dbReference type="FunFam" id="3.40.50.300:FF:000042">
    <property type="entry name" value="Maltose/maltodextrin ABC transporter, ATP-binding protein"/>
    <property type="match status" value="1"/>
</dbReference>
<keyword evidence="6" id="KW-1185">Reference proteome</keyword>
<dbReference type="STRING" id="376489.A5892_04325"/>
<evidence type="ECO:0000313" key="5">
    <source>
        <dbReference type="EMBL" id="ANF56789.1"/>
    </source>
</evidence>
<dbReference type="GO" id="GO:0016887">
    <property type="term" value="F:ATP hydrolysis activity"/>
    <property type="evidence" value="ECO:0007669"/>
    <property type="project" value="InterPro"/>
</dbReference>
<gene>
    <name evidence="5" type="ORF">A5892_04325</name>
</gene>
<dbReference type="InterPro" id="IPR017871">
    <property type="entry name" value="ABC_transporter-like_CS"/>
</dbReference>
<dbReference type="Pfam" id="PF00005">
    <property type="entry name" value="ABC_tran"/>
    <property type="match status" value="1"/>
</dbReference>
<dbReference type="PANTHER" id="PTHR43875:SF1">
    <property type="entry name" value="OSMOPROTECTIVE COMPOUNDS UPTAKE ATP-BINDING PROTEIN GGTA"/>
    <property type="match status" value="1"/>
</dbReference>
<evidence type="ECO:0000256" key="3">
    <source>
        <dbReference type="ARBA" id="ARBA00022840"/>
    </source>
</evidence>
<proteinExistence type="predicted"/>
<dbReference type="InterPro" id="IPR003593">
    <property type="entry name" value="AAA+_ATPase"/>
</dbReference>
<dbReference type="GO" id="GO:0140359">
    <property type="term" value="F:ABC-type transporter activity"/>
    <property type="evidence" value="ECO:0007669"/>
    <property type="project" value="UniProtKB-ARBA"/>
</dbReference>
<keyword evidence="2" id="KW-0547">Nucleotide-binding</keyword>
<dbReference type="EMBL" id="CP015243">
    <property type="protein sequence ID" value="ANF56789.1"/>
    <property type="molecule type" value="Genomic_DNA"/>
</dbReference>
<dbReference type="PANTHER" id="PTHR43875">
    <property type="entry name" value="MALTODEXTRIN IMPORT ATP-BINDING PROTEIN MSMX"/>
    <property type="match status" value="1"/>
</dbReference>
<dbReference type="Gene3D" id="2.40.50.100">
    <property type="match status" value="1"/>
</dbReference>
<dbReference type="SMART" id="SM00382">
    <property type="entry name" value="AAA"/>
    <property type="match status" value="1"/>
</dbReference>
<feature type="domain" description="ABC transporter" evidence="4">
    <location>
        <begin position="6"/>
        <end position="253"/>
    </location>
</feature>
<dbReference type="InterPro" id="IPR013611">
    <property type="entry name" value="Transp-assoc_OB_typ2"/>
</dbReference>
<reference evidence="5 6" key="1">
    <citation type="submission" date="2016-04" db="EMBL/GenBank/DDBJ databases">
        <title>Complete Genome Sequence of Halotalea alkalilenta IHB B 13600.</title>
        <authorList>
            <person name="Swarnkar M.K."/>
            <person name="Sharma A."/>
            <person name="Kaushal K."/>
            <person name="Soni R."/>
            <person name="Rana S."/>
            <person name="Singh A.K."/>
            <person name="Gulati A."/>
        </authorList>
    </citation>
    <scope>NUCLEOTIDE SEQUENCE [LARGE SCALE GENOMIC DNA]</scope>
    <source>
        <strain evidence="5 6">IHB B 13600</strain>
    </source>
</reference>
<dbReference type="RefSeq" id="WP_064121757.1">
    <property type="nucleotide sequence ID" value="NZ_CP015243.1"/>
</dbReference>
<sequence length="393" mass="43696">MNGHALELSGIEKRFGKQTILKGIDIEARPGEFIALVGPSGCGKSTLLRIVAGLESPDAGRIRSGDRELGELPAAKRDVAMVFQSYALYPHLTAAQNIAVPLVMRRLSGWQRLPLIGRWLTPRAVREEIHARVRQVAEQLEIAHLLDRKPAKMSGGQRQRVALARAMVRDPRVFLMDEPLSNLDANLRVHTRSEIVALQRRTGVTTLYVTHDQAEALSMADRVAVMIQGCLLQLDTPQRIYQDPRHLEVARFIGTPRINQLDARVDDEGVAWVDGTALARCAEPPRDRKVVLAIRPPALRLVAERHPRGLTAWVKRCEYLGTECLLHLELESDATPLIASLAPELGAAYRPDQRVWVAAEPSQTLIFARSGERLAAAELRLERSANQTEKLDV</sequence>
<dbReference type="AlphaFoldDB" id="A0A172YC14"/>
<dbReference type="Pfam" id="PF08402">
    <property type="entry name" value="TOBE_2"/>
    <property type="match status" value="1"/>
</dbReference>
<evidence type="ECO:0000313" key="6">
    <source>
        <dbReference type="Proteomes" id="UP000077875"/>
    </source>
</evidence>
<evidence type="ECO:0000256" key="1">
    <source>
        <dbReference type="ARBA" id="ARBA00022448"/>
    </source>
</evidence>
<accession>A0A172YC14</accession>
<dbReference type="KEGG" id="haa:A5892_04325"/>
<dbReference type="InterPro" id="IPR012340">
    <property type="entry name" value="NA-bd_OB-fold"/>
</dbReference>
<dbReference type="GO" id="GO:0005524">
    <property type="term" value="F:ATP binding"/>
    <property type="evidence" value="ECO:0007669"/>
    <property type="project" value="UniProtKB-KW"/>
</dbReference>
<dbReference type="PROSITE" id="PS00211">
    <property type="entry name" value="ABC_TRANSPORTER_1"/>
    <property type="match status" value="1"/>
</dbReference>
<dbReference type="InterPro" id="IPR027417">
    <property type="entry name" value="P-loop_NTPase"/>
</dbReference>
<dbReference type="Gene3D" id="3.40.50.300">
    <property type="entry name" value="P-loop containing nucleotide triphosphate hydrolases"/>
    <property type="match status" value="1"/>
</dbReference>
<dbReference type="InterPro" id="IPR003439">
    <property type="entry name" value="ABC_transporter-like_ATP-bd"/>
</dbReference>
<dbReference type="GO" id="GO:0055052">
    <property type="term" value="C:ATP-binding cassette (ABC) transporter complex, substrate-binding subunit-containing"/>
    <property type="evidence" value="ECO:0007669"/>
    <property type="project" value="TreeGrafter"/>
</dbReference>
<dbReference type="InterPro" id="IPR008995">
    <property type="entry name" value="Mo/tungstate-bd_C_term_dom"/>
</dbReference>
<keyword evidence="3" id="KW-0067">ATP-binding</keyword>
<keyword evidence="1" id="KW-0813">Transport</keyword>
<name>A0A172YC14_9GAMM</name>